<keyword evidence="3" id="KW-1185">Reference proteome</keyword>
<comment type="caution">
    <text evidence="2">The sequence shown here is derived from an EMBL/GenBank/DDBJ whole genome shotgun (WGS) entry which is preliminary data.</text>
</comment>
<dbReference type="Gramene" id="OIT36551">
    <property type="protein sequence ID" value="OIT36551"/>
    <property type="gene ID" value="A4A49_55614"/>
</dbReference>
<feature type="non-terminal residue" evidence="2">
    <location>
        <position position="1"/>
    </location>
</feature>
<reference evidence="2" key="1">
    <citation type="submission" date="2016-11" db="EMBL/GenBank/DDBJ databases">
        <title>The genome of Nicotiana attenuata.</title>
        <authorList>
            <person name="Xu S."/>
            <person name="Brockmoeller T."/>
            <person name="Gaquerel E."/>
            <person name="Navarro A."/>
            <person name="Kuhl H."/>
            <person name="Gase K."/>
            <person name="Ling Z."/>
            <person name="Zhou W."/>
            <person name="Kreitzer C."/>
            <person name="Stanke M."/>
            <person name="Tang H."/>
            <person name="Lyons E."/>
            <person name="Pandey P."/>
            <person name="Pandey S.P."/>
            <person name="Timmermann B."/>
            <person name="Baldwin I.T."/>
        </authorList>
    </citation>
    <scope>NUCLEOTIDE SEQUENCE [LARGE SCALE GENOMIC DNA]</scope>
    <source>
        <strain evidence="2">UT</strain>
    </source>
</reference>
<dbReference type="EMBL" id="MJEQ01000420">
    <property type="protein sequence ID" value="OIT36551.1"/>
    <property type="molecule type" value="Genomic_DNA"/>
</dbReference>
<gene>
    <name evidence="2" type="ORF">A4A49_55614</name>
</gene>
<protein>
    <submittedName>
        <fullName evidence="2">Uncharacterized protein</fullName>
    </submittedName>
</protein>
<feature type="region of interest" description="Disordered" evidence="1">
    <location>
        <begin position="121"/>
        <end position="204"/>
    </location>
</feature>
<name>A0A314L4A3_NICAT</name>
<feature type="non-terminal residue" evidence="2">
    <location>
        <position position="204"/>
    </location>
</feature>
<proteinExistence type="predicted"/>
<feature type="compositionally biased region" description="Basic and acidic residues" evidence="1">
    <location>
        <begin position="130"/>
        <end position="145"/>
    </location>
</feature>
<evidence type="ECO:0000256" key="1">
    <source>
        <dbReference type="SAM" id="MobiDB-lite"/>
    </source>
</evidence>
<organism evidence="2 3">
    <name type="scientific">Nicotiana attenuata</name>
    <name type="common">Coyote tobacco</name>
    <dbReference type="NCBI Taxonomy" id="49451"/>
    <lineage>
        <taxon>Eukaryota</taxon>
        <taxon>Viridiplantae</taxon>
        <taxon>Streptophyta</taxon>
        <taxon>Embryophyta</taxon>
        <taxon>Tracheophyta</taxon>
        <taxon>Spermatophyta</taxon>
        <taxon>Magnoliopsida</taxon>
        <taxon>eudicotyledons</taxon>
        <taxon>Gunneridae</taxon>
        <taxon>Pentapetalae</taxon>
        <taxon>asterids</taxon>
        <taxon>lamiids</taxon>
        <taxon>Solanales</taxon>
        <taxon>Solanaceae</taxon>
        <taxon>Nicotianoideae</taxon>
        <taxon>Nicotianeae</taxon>
        <taxon>Nicotiana</taxon>
    </lineage>
</organism>
<feature type="compositionally biased region" description="Polar residues" evidence="1">
    <location>
        <begin position="180"/>
        <end position="195"/>
    </location>
</feature>
<evidence type="ECO:0000313" key="3">
    <source>
        <dbReference type="Proteomes" id="UP000187609"/>
    </source>
</evidence>
<evidence type="ECO:0000313" key="2">
    <source>
        <dbReference type="EMBL" id="OIT36551.1"/>
    </source>
</evidence>
<feature type="region of interest" description="Disordered" evidence="1">
    <location>
        <begin position="66"/>
        <end position="98"/>
    </location>
</feature>
<accession>A0A314L4A3</accession>
<dbReference type="AlphaFoldDB" id="A0A314L4A3"/>
<sequence>SNGNGKRQLVPVDAEQQIQSVNKFAALQVEEENNEGNQLVVVEDADVQKSPIHKDLNPAAAVFTPKSTGVASSKRGNETNPNGGGSLVKAATDRAKESTAQWQENLTDHVNFIGGRLWCQQHEEESDEGEFLKGHEDVEEVQDKDPDVEEQCVNGKSGRIEGQSAGEGIKAKDSADQPLQLEQPNNPEPSANPIYNPNLAEMNE</sequence>
<dbReference type="Proteomes" id="UP000187609">
    <property type="component" value="Unassembled WGS sequence"/>
</dbReference>